<protein>
    <submittedName>
        <fullName evidence="1">Uncharacterized protein</fullName>
    </submittedName>
</protein>
<evidence type="ECO:0000313" key="2">
    <source>
        <dbReference type="Proteomes" id="UP000006730"/>
    </source>
</evidence>
<accession>Q647E9</accession>
<dbReference type="RefSeq" id="YP_164354.1">
    <property type="nucleotide sequence ID" value="NC_006556.1"/>
</dbReference>
<organism evidence="1 2">
    <name type="scientific">Thermoproteus tenax spherical virus 1</name>
    <dbReference type="NCBI Taxonomy" id="292639"/>
    <lineage>
        <taxon>Viruses</taxon>
        <taxon>Viruses incertae sedis</taxon>
        <taxon>Globuloviridae</taxon>
        <taxon>Alphaglobulovirus</taxon>
        <taxon>Alphaglobulovirus cinderense</taxon>
    </lineage>
</organism>
<dbReference type="GeneID" id="5141627"/>
<evidence type="ECO:0000313" key="1">
    <source>
        <dbReference type="EMBL" id="AAU25963.1"/>
    </source>
</evidence>
<keyword evidence="2" id="KW-1185">Reference proteome</keyword>
<name>Q647E9_9VIRU</name>
<sequence length="128" mass="13472">MRWLLILALAAVLLAVWAYNVSHPPQPKVVVVGPSTNTATQTSPPQQQQPQSQPVMACQGTLIQSGPIRACNVVSYYGNMIVLQSPGWITGQFAISAISGQCVFKTVDGVLSIAGAGCQVTILYNGTS</sequence>
<dbReference type="KEGG" id="vg:5141627"/>
<dbReference type="Proteomes" id="UP000006730">
    <property type="component" value="Segment"/>
</dbReference>
<reference evidence="1 2" key="1">
    <citation type="journal article" date="2006" name="Virology">
        <title>TTSV1, a new virus-like particle isolated from the hyperthermophilic crenarchaeote Thermoproteus tenax.</title>
        <authorList>
            <person name="Ahn D.G."/>
            <person name="Kim S.I."/>
            <person name="Rhee J.K."/>
            <person name="Kim K.P."/>
            <person name="Pan J.G."/>
            <person name="Oh J.W."/>
        </authorList>
    </citation>
    <scope>NUCLEOTIDE SEQUENCE</scope>
</reference>
<proteinExistence type="predicted"/>
<dbReference type="EMBL" id="AY722806">
    <property type="protein sequence ID" value="AAU25963.1"/>
    <property type="molecule type" value="Genomic_DNA"/>
</dbReference>